<dbReference type="Gene3D" id="3.10.450.50">
    <property type="match status" value="1"/>
</dbReference>
<dbReference type="EMBL" id="JACHKA010000001">
    <property type="protein sequence ID" value="MBB5984327.1"/>
    <property type="molecule type" value="Genomic_DNA"/>
</dbReference>
<protein>
    <recommendedName>
        <fullName evidence="5">DUF4440 domain-containing protein</fullName>
    </recommendedName>
</protein>
<evidence type="ECO:0000256" key="1">
    <source>
        <dbReference type="SAM" id="MobiDB-lite"/>
    </source>
</evidence>
<dbReference type="RefSeq" id="WP_184149288.1">
    <property type="nucleotide sequence ID" value="NZ_JACHKA010000001.1"/>
</dbReference>
<accession>A0ABR6NAM1</accession>
<gene>
    <name evidence="3" type="ORF">HNP60_000301</name>
</gene>
<feature type="compositionally biased region" description="Basic and acidic residues" evidence="1">
    <location>
        <begin position="168"/>
        <end position="178"/>
    </location>
</feature>
<feature type="region of interest" description="Disordered" evidence="1">
    <location>
        <begin position="163"/>
        <end position="201"/>
    </location>
</feature>
<dbReference type="Proteomes" id="UP001138540">
    <property type="component" value="Unassembled WGS sequence"/>
</dbReference>
<sequence>MIGRAASFAACALLLGATTVAADAQQRRPRGALSANPSAIVSAELAFARLAREKGQWTAFRETAEKDAVMFVPDAVNAQSWLRKRADPPETVSWRPDRVFVSCDGTYALSTGPWSGPNDTAGSFYTVWRRQKNGDYKWVLDFGTTKPAPAQEEGVIEGKVATCAGGSRPDRRGDDPARDPVLIANPPPLSGEGQSADGSLRWRWAREEKSRVFELFMRQADGEQSVLRVVEPVAETAP</sequence>
<feature type="signal peptide" evidence="2">
    <location>
        <begin position="1"/>
        <end position="21"/>
    </location>
</feature>
<keyword evidence="4" id="KW-1185">Reference proteome</keyword>
<keyword evidence="2" id="KW-0732">Signal</keyword>
<comment type="caution">
    <text evidence="3">The sequence shown here is derived from an EMBL/GenBank/DDBJ whole genome shotgun (WGS) entry which is preliminary data.</text>
</comment>
<organism evidence="3 4">
    <name type="scientific">Sphingobium lignivorans</name>
    <dbReference type="NCBI Taxonomy" id="2735886"/>
    <lineage>
        <taxon>Bacteria</taxon>
        <taxon>Pseudomonadati</taxon>
        <taxon>Pseudomonadota</taxon>
        <taxon>Alphaproteobacteria</taxon>
        <taxon>Sphingomonadales</taxon>
        <taxon>Sphingomonadaceae</taxon>
        <taxon>Sphingobium</taxon>
    </lineage>
</organism>
<evidence type="ECO:0000256" key="2">
    <source>
        <dbReference type="SAM" id="SignalP"/>
    </source>
</evidence>
<proteinExistence type="predicted"/>
<evidence type="ECO:0008006" key="5">
    <source>
        <dbReference type="Google" id="ProtNLM"/>
    </source>
</evidence>
<name>A0ABR6NAM1_9SPHN</name>
<feature type="chain" id="PRO_5047012571" description="DUF4440 domain-containing protein" evidence="2">
    <location>
        <begin position="22"/>
        <end position="238"/>
    </location>
</feature>
<reference evidence="3 4" key="1">
    <citation type="submission" date="2020-08" db="EMBL/GenBank/DDBJ databases">
        <title>Exploring microbial biodiversity for novel pathways involved in the catabolism of aromatic compounds derived from lignin.</title>
        <authorList>
            <person name="Elkins J."/>
        </authorList>
    </citation>
    <scope>NUCLEOTIDE SEQUENCE [LARGE SCALE GENOMIC DNA]</scope>
    <source>
        <strain evidence="3 4">B1D3A</strain>
    </source>
</reference>
<evidence type="ECO:0000313" key="3">
    <source>
        <dbReference type="EMBL" id="MBB5984327.1"/>
    </source>
</evidence>
<evidence type="ECO:0000313" key="4">
    <source>
        <dbReference type="Proteomes" id="UP001138540"/>
    </source>
</evidence>